<dbReference type="PANTHER" id="PTHR35604">
    <property type="entry name" value="TRANSPOSASE INSH FOR INSERTION SEQUENCE ELEMENT IS5A-RELATED"/>
    <property type="match status" value="1"/>
</dbReference>
<organism evidence="4 5">
    <name type="scientific">Alkalihalobacillus trypoxylicola</name>
    <dbReference type="NCBI Taxonomy" id="519424"/>
    <lineage>
        <taxon>Bacteria</taxon>
        <taxon>Bacillati</taxon>
        <taxon>Bacillota</taxon>
        <taxon>Bacilli</taxon>
        <taxon>Bacillales</taxon>
        <taxon>Bacillaceae</taxon>
        <taxon>Alkalihalobacillus</taxon>
    </lineage>
</organism>
<dbReference type="PANTHER" id="PTHR35604:SF2">
    <property type="entry name" value="TRANSPOSASE INSH FOR INSERTION SEQUENCE ELEMENT IS5A-RELATED"/>
    <property type="match status" value="1"/>
</dbReference>
<gene>
    <name evidence="4" type="ORF">AZF04_02965</name>
</gene>
<name>A0A162FCU0_9BACI</name>
<dbReference type="InterPro" id="IPR047629">
    <property type="entry name" value="IS1182_transpos"/>
</dbReference>
<feature type="domain" description="Transposase InsH N-terminal" evidence="3">
    <location>
        <begin position="16"/>
        <end position="107"/>
    </location>
</feature>
<dbReference type="Proteomes" id="UP000075806">
    <property type="component" value="Unassembled WGS sequence"/>
</dbReference>
<dbReference type="OrthoDB" id="5751230at2"/>
<feature type="domain" description="Transposase IS4-like" evidence="2">
    <location>
        <begin position="209"/>
        <end position="432"/>
    </location>
</feature>
<sequence length="454" mass="51839">MPIIRQGSLFDLQDLYELEPTHRFESVFSTIEMDPILAIVSKKALYGAPVQLNYAAMIYSLTARILERIPTIKDLIKRLKNDYMFRLDCGFLLSDAIPSEASYSRMLTKLEESDVLERVQETQILQAIIEGFVTDDTIAIDATHIEARDQAPAKVEKAKPGPKKRGRKSKEEQEKWVQEQAEREAALSVFEKPIEAQLDTPLNDLRSSVPTDPKWGIKKNSEGKNAYWYGYKGHLAVGTKSQYILQSLFSSGNLNDGKAAIPLLKGIHERLSTLPISKCTLDAGYDYPAIYEQIYRIGAQSIIAYNKKNEPEPVGFDKYFAPTCVREHSYLYDSYDATYETLKYTRPKECKDCPLAEDTLCQKVYKVKITTDLRRYTAPARGSKAWKNLYKQRIAVERVIAYLKEFFQLNNVRYRTGKRAKVHFDLTQLVYNGAKLACDRIAKVLSEKEMTQAA</sequence>
<dbReference type="InterPro" id="IPR008490">
    <property type="entry name" value="Transposase_InsH_N"/>
</dbReference>
<dbReference type="AlphaFoldDB" id="A0A162FCU0"/>
<evidence type="ECO:0000313" key="5">
    <source>
        <dbReference type="Proteomes" id="UP000075806"/>
    </source>
</evidence>
<dbReference type="GO" id="GO:0006313">
    <property type="term" value="P:DNA transposition"/>
    <property type="evidence" value="ECO:0007669"/>
    <property type="project" value="InterPro"/>
</dbReference>
<evidence type="ECO:0000259" key="2">
    <source>
        <dbReference type="Pfam" id="PF01609"/>
    </source>
</evidence>
<dbReference type="RefSeq" id="WP_061947471.1">
    <property type="nucleotide sequence ID" value="NZ_LTAO01000001.1"/>
</dbReference>
<dbReference type="NCBIfam" id="NF033551">
    <property type="entry name" value="transpos_IS1182"/>
    <property type="match status" value="1"/>
</dbReference>
<evidence type="ECO:0000313" key="4">
    <source>
        <dbReference type="EMBL" id="KYG35312.1"/>
    </source>
</evidence>
<dbReference type="STRING" id="519424.AZF04_02965"/>
<comment type="caution">
    <text evidence="4">The sequence shown here is derived from an EMBL/GenBank/DDBJ whole genome shotgun (WGS) entry which is preliminary data.</text>
</comment>
<keyword evidence="5" id="KW-1185">Reference proteome</keyword>
<dbReference type="Pfam" id="PF01609">
    <property type="entry name" value="DDE_Tnp_1"/>
    <property type="match status" value="1"/>
</dbReference>
<dbReference type="EMBL" id="LTAO01000001">
    <property type="protein sequence ID" value="KYG35312.1"/>
    <property type="molecule type" value="Genomic_DNA"/>
</dbReference>
<evidence type="ECO:0000256" key="1">
    <source>
        <dbReference type="SAM" id="MobiDB-lite"/>
    </source>
</evidence>
<protein>
    <submittedName>
        <fullName evidence="4">Transposase</fullName>
    </submittedName>
</protein>
<reference evidence="4" key="1">
    <citation type="submission" date="2016-02" db="EMBL/GenBank/DDBJ databases">
        <title>Genome sequence of Bacillus trypoxylicola KCTC 13244(T).</title>
        <authorList>
            <person name="Jeong H."/>
            <person name="Park S.-H."/>
            <person name="Choi S.-K."/>
        </authorList>
    </citation>
    <scope>NUCLEOTIDE SEQUENCE [LARGE SCALE GENOMIC DNA]</scope>
    <source>
        <strain evidence="4">KCTC 13244</strain>
    </source>
</reference>
<dbReference type="InterPro" id="IPR002559">
    <property type="entry name" value="Transposase_11"/>
</dbReference>
<dbReference type="GO" id="GO:0004803">
    <property type="term" value="F:transposase activity"/>
    <property type="evidence" value="ECO:0007669"/>
    <property type="project" value="InterPro"/>
</dbReference>
<feature type="compositionally biased region" description="Basic and acidic residues" evidence="1">
    <location>
        <begin position="149"/>
        <end position="159"/>
    </location>
</feature>
<dbReference type="GO" id="GO:0003677">
    <property type="term" value="F:DNA binding"/>
    <property type="evidence" value="ECO:0007669"/>
    <property type="project" value="InterPro"/>
</dbReference>
<accession>A0A162FCU0</accession>
<evidence type="ECO:0000259" key="3">
    <source>
        <dbReference type="Pfam" id="PF05598"/>
    </source>
</evidence>
<dbReference type="Pfam" id="PF05598">
    <property type="entry name" value="DUF772"/>
    <property type="match status" value="1"/>
</dbReference>
<feature type="region of interest" description="Disordered" evidence="1">
    <location>
        <begin position="149"/>
        <end position="177"/>
    </location>
</feature>
<proteinExistence type="predicted"/>